<proteinExistence type="predicted"/>
<dbReference type="RefSeq" id="WP_211039129.1">
    <property type="nucleotide sequence ID" value="NZ_JAELVF020000001.1"/>
</dbReference>
<evidence type="ECO:0000313" key="3">
    <source>
        <dbReference type="Proteomes" id="UP000694501"/>
    </source>
</evidence>
<reference evidence="2" key="1">
    <citation type="submission" date="2021-06" db="EMBL/GenBank/DDBJ databases">
        <title>Sequencing of actinobacteria type strains.</title>
        <authorList>
            <person name="Nguyen G.-S."/>
            <person name="Wentzel A."/>
        </authorList>
    </citation>
    <scope>NUCLEOTIDE SEQUENCE</scope>
    <source>
        <strain evidence="2">P38-E01</strain>
    </source>
</reference>
<evidence type="ECO:0000313" key="2">
    <source>
        <dbReference type="EMBL" id="MBU7596673.1"/>
    </source>
</evidence>
<accession>A0A949N760</accession>
<dbReference type="EMBL" id="JAELVF020000001">
    <property type="protein sequence ID" value="MBU7596673.1"/>
    <property type="molecule type" value="Genomic_DNA"/>
</dbReference>
<sequence>MTSEGVSSYVRLQVEMVLEVSDVDALMGAAVEHVEQGDALPDEQRGTTLSAVGDELDGAAEAVAQLVDPIRLVDGAPGVELAQASWSSEMLDESAARDLAGSAWFEDADGFADRFEEDFGGGSGQGSTGGRDAAGERSGKTDNGDM</sequence>
<feature type="region of interest" description="Disordered" evidence="1">
    <location>
        <begin position="114"/>
        <end position="146"/>
    </location>
</feature>
<dbReference type="Proteomes" id="UP000694501">
    <property type="component" value="Unassembled WGS sequence"/>
</dbReference>
<feature type="compositionally biased region" description="Basic and acidic residues" evidence="1">
    <location>
        <begin position="133"/>
        <end position="146"/>
    </location>
</feature>
<gene>
    <name evidence="2" type="ORF">JGS22_003220</name>
</gene>
<comment type="caution">
    <text evidence="2">The sequence shown here is derived from an EMBL/GenBank/DDBJ whole genome shotgun (WGS) entry which is preliminary data.</text>
</comment>
<dbReference type="AlphaFoldDB" id="A0A949N760"/>
<evidence type="ECO:0000256" key="1">
    <source>
        <dbReference type="SAM" id="MobiDB-lite"/>
    </source>
</evidence>
<feature type="compositionally biased region" description="Gly residues" evidence="1">
    <location>
        <begin position="120"/>
        <end position="129"/>
    </location>
</feature>
<keyword evidence="3" id="KW-1185">Reference proteome</keyword>
<organism evidence="2 3">
    <name type="scientific">Streptomyces tardus</name>
    <dbReference type="NCBI Taxonomy" id="2780544"/>
    <lineage>
        <taxon>Bacteria</taxon>
        <taxon>Bacillati</taxon>
        <taxon>Actinomycetota</taxon>
        <taxon>Actinomycetes</taxon>
        <taxon>Kitasatosporales</taxon>
        <taxon>Streptomycetaceae</taxon>
        <taxon>Streptomyces</taxon>
    </lineage>
</organism>
<name>A0A949N760_9ACTN</name>
<protein>
    <submittedName>
        <fullName evidence="2">Uncharacterized protein</fullName>
    </submittedName>
</protein>